<dbReference type="RefSeq" id="WP_163457979.1">
    <property type="nucleotide sequence ID" value="NZ_JAAGOH010000015.1"/>
</dbReference>
<evidence type="ECO:0000259" key="2">
    <source>
        <dbReference type="Pfam" id="PF05229"/>
    </source>
</evidence>
<keyword evidence="4" id="KW-1185">Reference proteome</keyword>
<evidence type="ECO:0000256" key="1">
    <source>
        <dbReference type="SAM" id="SignalP"/>
    </source>
</evidence>
<protein>
    <submittedName>
        <fullName evidence="3">Spore coat protein U domain-containing protein</fullName>
    </submittedName>
</protein>
<keyword evidence="3" id="KW-0946">Virion</keyword>
<keyword evidence="1" id="KW-0732">Signal</keyword>
<accession>A0A7C9TLL5</accession>
<dbReference type="AlphaFoldDB" id="A0A7C9TLL5"/>
<gene>
    <name evidence="3" type="ORF">G3A44_13085</name>
</gene>
<dbReference type="SMART" id="SM00972">
    <property type="entry name" value="SCPU"/>
    <property type="match status" value="1"/>
</dbReference>
<evidence type="ECO:0000313" key="3">
    <source>
        <dbReference type="EMBL" id="NDY92125.1"/>
    </source>
</evidence>
<name>A0A7C9TLL5_9BURK</name>
<proteinExistence type="predicted"/>
<dbReference type="InterPro" id="IPR007893">
    <property type="entry name" value="Spore_coat_U/FanG"/>
</dbReference>
<dbReference type="PANTHER" id="PTHR37089:SF3">
    <property type="entry name" value="EXPORTED PROTEIN"/>
    <property type="match status" value="1"/>
</dbReference>
<feature type="signal peptide" evidence="1">
    <location>
        <begin position="1"/>
        <end position="25"/>
    </location>
</feature>
<comment type="caution">
    <text evidence="3">The sequence shown here is derived from an EMBL/GenBank/DDBJ whole genome shotgun (WGS) entry which is preliminary data.</text>
</comment>
<sequence length="162" mass="17093">MPVRHRECRALLGVLLLTAAQAAPAAIACNLGAASLSFGAYDVSSYAPTDMTGTLEMTCLRILSGSSLTVTLTLSGGQSGNPYARQLRAGGNDRLNYQIYRDAARTLPWGSTAGADAATVTVSLTQIIQLRTYSLNLYGRLPPRQDVAPGSYSDQLVVTLTP</sequence>
<organism evidence="3 4">
    <name type="scientific">Ideonella livida</name>
    <dbReference type="NCBI Taxonomy" id="2707176"/>
    <lineage>
        <taxon>Bacteria</taxon>
        <taxon>Pseudomonadati</taxon>
        <taxon>Pseudomonadota</taxon>
        <taxon>Betaproteobacteria</taxon>
        <taxon>Burkholderiales</taxon>
        <taxon>Sphaerotilaceae</taxon>
        <taxon>Ideonella</taxon>
    </lineage>
</organism>
<dbReference type="Pfam" id="PF05229">
    <property type="entry name" value="SCPU"/>
    <property type="match status" value="1"/>
</dbReference>
<dbReference type="Proteomes" id="UP000484255">
    <property type="component" value="Unassembled WGS sequence"/>
</dbReference>
<dbReference type="PANTHER" id="PTHR37089">
    <property type="entry name" value="PROTEIN U-RELATED"/>
    <property type="match status" value="1"/>
</dbReference>
<reference evidence="3 4" key="1">
    <citation type="submission" date="2020-02" db="EMBL/GenBank/DDBJ databases">
        <title>Ideonella bacterium strain TBM-1.</title>
        <authorList>
            <person name="Chen W.-M."/>
        </authorList>
    </citation>
    <scope>NUCLEOTIDE SEQUENCE [LARGE SCALE GENOMIC DNA]</scope>
    <source>
        <strain evidence="3 4">TBM-1</strain>
    </source>
</reference>
<dbReference type="EMBL" id="JAAGOH010000015">
    <property type="protein sequence ID" value="NDY92125.1"/>
    <property type="molecule type" value="Genomic_DNA"/>
</dbReference>
<keyword evidence="3" id="KW-0167">Capsid protein</keyword>
<feature type="domain" description="Spore coat protein U/FanG" evidence="2">
    <location>
        <begin position="23"/>
        <end position="159"/>
    </location>
</feature>
<dbReference type="InterPro" id="IPR053167">
    <property type="entry name" value="Spore_coat_component"/>
</dbReference>
<feature type="chain" id="PRO_5042843493" evidence="1">
    <location>
        <begin position="26"/>
        <end position="162"/>
    </location>
</feature>
<dbReference type="PROSITE" id="PS51257">
    <property type="entry name" value="PROKAR_LIPOPROTEIN"/>
    <property type="match status" value="1"/>
</dbReference>
<evidence type="ECO:0000313" key="4">
    <source>
        <dbReference type="Proteomes" id="UP000484255"/>
    </source>
</evidence>